<dbReference type="InterPro" id="IPR000792">
    <property type="entry name" value="Tscrpt_reg_LuxR_C"/>
</dbReference>
<keyword evidence="2" id="KW-0238">DNA-binding</keyword>
<dbReference type="SUPFAM" id="SSF52540">
    <property type="entry name" value="P-loop containing nucleoside triphosphate hydrolases"/>
    <property type="match status" value="1"/>
</dbReference>
<dbReference type="Gene3D" id="1.10.10.10">
    <property type="entry name" value="Winged helix-like DNA-binding domain superfamily/Winged helix DNA-binding domain"/>
    <property type="match status" value="1"/>
</dbReference>
<accession>A0ABV6PAW8</accession>
<dbReference type="InterPro" id="IPR011990">
    <property type="entry name" value="TPR-like_helical_dom_sf"/>
</dbReference>
<evidence type="ECO:0000313" key="5">
    <source>
        <dbReference type="EMBL" id="MFC0582270.1"/>
    </source>
</evidence>
<feature type="domain" description="HTH luxR-type" evidence="4">
    <location>
        <begin position="803"/>
        <end position="868"/>
    </location>
</feature>
<dbReference type="SMART" id="SM00421">
    <property type="entry name" value="HTH_LUXR"/>
    <property type="match status" value="1"/>
</dbReference>
<dbReference type="PANTHER" id="PTHR44688:SF16">
    <property type="entry name" value="DNA-BINDING TRANSCRIPTIONAL ACTIVATOR DEVR_DOSR"/>
    <property type="match status" value="1"/>
</dbReference>
<protein>
    <submittedName>
        <fullName evidence="5">LuxR C-terminal-related transcriptional regulator</fullName>
    </submittedName>
</protein>
<dbReference type="SUPFAM" id="SSF48452">
    <property type="entry name" value="TPR-like"/>
    <property type="match status" value="1"/>
</dbReference>
<dbReference type="Proteomes" id="UP001589862">
    <property type="component" value="Unassembled WGS sequence"/>
</dbReference>
<reference evidence="5 6" key="1">
    <citation type="submission" date="2024-09" db="EMBL/GenBank/DDBJ databases">
        <authorList>
            <person name="Sun Q."/>
            <person name="Mori K."/>
        </authorList>
    </citation>
    <scope>NUCLEOTIDE SEQUENCE [LARGE SCALE GENOMIC DNA]</scope>
    <source>
        <strain evidence="5 6">NCAIM B.02604</strain>
    </source>
</reference>
<dbReference type="Pfam" id="PF00196">
    <property type="entry name" value="GerE"/>
    <property type="match status" value="1"/>
</dbReference>
<dbReference type="CDD" id="cd06170">
    <property type="entry name" value="LuxR_C_like"/>
    <property type="match status" value="1"/>
</dbReference>
<dbReference type="EMBL" id="JBHLUB010000029">
    <property type="protein sequence ID" value="MFC0582270.1"/>
    <property type="molecule type" value="Genomic_DNA"/>
</dbReference>
<dbReference type="InterPro" id="IPR016032">
    <property type="entry name" value="Sig_transdc_resp-reg_C-effctor"/>
</dbReference>
<dbReference type="PANTHER" id="PTHR44688">
    <property type="entry name" value="DNA-BINDING TRANSCRIPTIONAL ACTIVATOR DEVR_DOSR"/>
    <property type="match status" value="1"/>
</dbReference>
<proteinExistence type="predicted"/>
<keyword evidence="6" id="KW-1185">Reference proteome</keyword>
<name>A0ABV6PAW8_9MICC</name>
<dbReference type="InterPro" id="IPR036388">
    <property type="entry name" value="WH-like_DNA-bd_sf"/>
</dbReference>
<organism evidence="5 6">
    <name type="scientific">Micrococcoides hystricis</name>
    <dbReference type="NCBI Taxonomy" id="1572761"/>
    <lineage>
        <taxon>Bacteria</taxon>
        <taxon>Bacillati</taxon>
        <taxon>Actinomycetota</taxon>
        <taxon>Actinomycetes</taxon>
        <taxon>Micrococcales</taxon>
        <taxon>Micrococcaceae</taxon>
        <taxon>Micrococcoides</taxon>
    </lineage>
</organism>
<evidence type="ECO:0000259" key="4">
    <source>
        <dbReference type="PROSITE" id="PS50043"/>
    </source>
</evidence>
<dbReference type="InterPro" id="IPR027417">
    <property type="entry name" value="P-loop_NTPase"/>
</dbReference>
<dbReference type="SUPFAM" id="SSF46894">
    <property type="entry name" value="C-terminal effector domain of the bipartite response regulators"/>
    <property type="match status" value="1"/>
</dbReference>
<evidence type="ECO:0000256" key="2">
    <source>
        <dbReference type="ARBA" id="ARBA00023125"/>
    </source>
</evidence>
<evidence type="ECO:0000256" key="3">
    <source>
        <dbReference type="ARBA" id="ARBA00023163"/>
    </source>
</evidence>
<gene>
    <name evidence="5" type="ORF">ACFFFR_07745</name>
</gene>
<dbReference type="PRINTS" id="PR00038">
    <property type="entry name" value="HTHLUXR"/>
</dbReference>
<evidence type="ECO:0000256" key="1">
    <source>
        <dbReference type="ARBA" id="ARBA00023015"/>
    </source>
</evidence>
<sequence>MILGDPDSGKTHVLNRISRRFGSEEFLLARSSPQHRELPFSGVRLLFGRYARHTDGLWDSSESPTAVDCFTIAGQLQTRLEAVLPLNLYLLIDDAELMDEASQQVISVLVTQLMPDRFKIVATSANSVQGTAWSLLRELRIPPFSIADAEALVVELQRPATSPVVLRVLLERSDHNARYFREQLREASEGQLTGLDPLTLPLRPVLRPSFAQQLNEQCFYTQELETLSYCALAPMVEASAIEEVTDGGADTVQDLLTKGLLQQHGTFLTMPSQILRNELFWQQPTKLRKERQLRLARVTEHFLVRKYHELSVSDDLDPREAYRTAAGLIKQGHIDFGIEIIENQLAHVLGHKTEALDEFREIVKGLFERVQLDWARRYLNYVIGCDPGAELQLYMMGYCLDISSLIGTPIDETSIVAAVTEHRDTAPQSAALLQLKLASCLALHYRKEAALQHLEESKSLLRTYNAPQSTEYAERLSMMRYIMIKAQDDLIGAQQAYEQWQKQDSLAGHTFGAIALASALAEVGMFEEARNVVAPLQGNALPHLPRLSDSMCQIISTEIEFGDQNYSAAIKAVESLILHGPTAQLISPLPETFIAWYWFEKDHPETARSYIAKALTKQHHYYSPDQIARILSLEADYALSFGRLETAEFHLQAAFNHLESTTSASAVRIICSLVEIKVLRGQREEARTILERIDTDGVFRDKLLSSYRFLRAEALTRAPEEALAQLTRILESMQHQMKEFELGRLHMLLGLARNFLHDSVGAQRDFRIALRLFSSIGAVGWERQAAYMMPSVNEAEENSDSLNNSVLNLLTDEEKQIVQRLQQGWTNREIATEMFLSQRTVEHRLTQLFRKLEVRNRTHLLHKLREHNPRGESVTHFR</sequence>
<dbReference type="PROSITE" id="PS50043">
    <property type="entry name" value="HTH_LUXR_2"/>
    <property type="match status" value="1"/>
</dbReference>
<comment type="caution">
    <text evidence="5">The sequence shown here is derived from an EMBL/GenBank/DDBJ whole genome shotgun (WGS) entry which is preliminary data.</text>
</comment>
<evidence type="ECO:0000313" key="6">
    <source>
        <dbReference type="Proteomes" id="UP001589862"/>
    </source>
</evidence>
<keyword evidence="3" id="KW-0804">Transcription</keyword>
<keyword evidence="1" id="KW-0805">Transcription regulation</keyword>